<protein>
    <submittedName>
        <fullName evidence="2">Uncharacterized protein</fullName>
    </submittedName>
</protein>
<accession>A0A523UU79</accession>
<feature type="region of interest" description="Disordered" evidence="1">
    <location>
        <begin position="70"/>
        <end position="91"/>
    </location>
</feature>
<dbReference type="AlphaFoldDB" id="A0A523UU79"/>
<name>A0A523UU79_UNCT6</name>
<dbReference type="EMBL" id="SOJN01000067">
    <property type="protein sequence ID" value="TET46082.1"/>
    <property type="molecule type" value="Genomic_DNA"/>
</dbReference>
<evidence type="ECO:0000313" key="2">
    <source>
        <dbReference type="EMBL" id="TET46082.1"/>
    </source>
</evidence>
<feature type="compositionally biased region" description="Basic residues" evidence="1">
    <location>
        <begin position="72"/>
        <end position="91"/>
    </location>
</feature>
<evidence type="ECO:0000313" key="3">
    <source>
        <dbReference type="Proteomes" id="UP000315525"/>
    </source>
</evidence>
<proteinExistence type="predicted"/>
<gene>
    <name evidence="2" type="ORF">E3J62_05345</name>
</gene>
<organism evidence="2 3">
    <name type="scientific">candidate division TA06 bacterium</name>
    <dbReference type="NCBI Taxonomy" id="2250710"/>
    <lineage>
        <taxon>Bacteria</taxon>
        <taxon>Bacteria division TA06</taxon>
    </lineage>
</organism>
<dbReference type="PROSITE" id="PS51257">
    <property type="entry name" value="PROKAR_LIPOPROTEIN"/>
    <property type="match status" value="1"/>
</dbReference>
<sequence length="91" mass="10046">MRKIVAALAAAGLLVFFLGCQIPGGENLVKIADMEKSIAELNAKVDALTESVDELASNFDELSKSYAEHLEKHHKKTTYKPPPKKIPRKIK</sequence>
<reference evidence="2 3" key="1">
    <citation type="submission" date="2019-03" db="EMBL/GenBank/DDBJ databases">
        <title>Metabolic potential of uncultured bacteria and archaea associated with petroleum seepage in deep-sea sediments.</title>
        <authorList>
            <person name="Dong X."/>
            <person name="Hubert C."/>
        </authorList>
    </citation>
    <scope>NUCLEOTIDE SEQUENCE [LARGE SCALE GENOMIC DNA]</scope>
    <source>
        <strain evidence="2">E44_bin18</strain>
    </source>
</reference>
<comment type="caution">
    <text evidence="2">The sequence shown here is derived from an EMBL/GenBank/DDBJ whole genome shotgun (WGS) entry which is preliminary data.</text>
</comment>
<dbReference type="Proteomes" id="UP000315525">
    <property type="component" value="Unassembled WGS sequence"/>
</dbReference>
<evidence type="ECO:0000256" key="1">
    <source>
        <dbReference type="SAM" id="MobiDB-lite"/>
    </source>
</evidence>